<feature type="chain" id="PRO_5043676028" description="SCP domain-containing protein" evidence="1">
    <location>
        <begin position="20"/>
        <end position="212"/>
    </location>
</feature>
<reference evidence="2" key="1">
    <citation type="journal article" date="2023" name="Mol. Phylogenet. Evol.">
        <title>Genome-scale phylogeny and comparative genomics of the fungal order Sordariales.</title>
        <authorList>
            <person name="Hensen N."/>
            <person name="Bonometti L."/>
            <person name="Westerberg I."/>
            <person name="Brannstrom I.O."/>
            <person name="Guillou S."/>
            <person name="Cros-Aarteil S."/>
            <person name="Calhoun S."/>
            <person name="Haridas S."/>
            <person name="Kuo A."/>
            <person name="Mondo S."/>
            <person name="Pangilinan J."/>
            <person name="Riley R."/>
            <person name="LaButti K."/>
            <person name="Andreopoulos B."/>
            <person name="Lipzen A."/>
            <person name="Chen C."/>
            <person name="Yan M."/>
            <person name="Daum C."/>
            <person name="Ng V."/>
            <person name="Clum A."/>
            <person name="Steindorff A."/>
            <person name="Ohm R.A."/>
            <person name="Martin F."/>
            <person name="Silar P."/>
            <person name="Natvig D.O."/>
            <person name="Lalanne C."/>
            <person name="Gautier V."/>
            <person name="Ament-Velasquez S.L."/>
            <person name="Kruys A."/>
            <person name="Hutchinson M.I."/>
            <person name="Powell A.J."/>
            <person name="Barry K."/>
            <person name="Miller A.N."/>
            <person name="Grigoriev I.V."/>
            <person name="Debuchy R."/>
            <person name="Gladieux P."/>
            <person name="Hiltunen Thoren M."/>
            <person name="Johannesson H."/>
        </authorList>
    </citation>
    <scope>NUCLEOTIDE SEQUENCE</scope>
    <source>
        <strain evidence="2">PSN243</strain>
    </source>
</reference>
<reference evidence="2" key="2">
    <citation type="submission" date="2023-05" db="EMBL/GenBank/DDBJ databases">
        <authorList>
            <consortium name="Lawrence Berkeley National Laboratory"/>
            <person name="Steindorff A."/>
            <person name="Hensen N."/>
            <person name="Bonometti L."/>
            <person name="Westerberg I."/>
            <person name="Brannstrom I.O."/>
            <person name="Guillou S."/>
            <person name="Cros-Aarteil S."/>
            <person name="Calhoun S."/>
            <person name="Haridas S."/>
            <person name="Kuo A."/>
            <person name="Mondo S."/>
            <person name="Pangilinan J."/>
            <person name="Riley R."/>
            <person name="Labutti K."/>
            <person name="Andreopoulos B."/>
            <person name="Lipzen A."/>
            <person name="Chen C."/>
            <person name="Yanf M."/>
            <person name="Daum C."/>
            <person name="Ng V."/>
            <person name="Clum A."/>
            <person name="Ohm R."/>
            <person name="Martin F."/>
            <person name="Silar P."/>
            <person name="Natvig D."/>
            <person name="Lalanne C."/>
            <person name="Gautier V."/>
            <person name="Ament-Velasquez S.L."/>
            <person name="Kruys A."/>
            <person name="Hutchinson M.I."/>
            <person name="Powell A.J."/>
            <person name="Barry K."/>
            <person name="Miller A.N."/>
            <person name="Grigoriev I.V."/>
            <person name="Debuchy R."/>
            <person name="Gladieux P."/>
            <person name="Thoren M.H."/>
            <person name="Johannesson H."/>
        </authorList>
    </citation>
    <scope>NUCLEOTIDE SEQUENCE</scope>
    <source>
        <strain evidence="2">PSN243</strain>
    </source>
</reference>
<evidence type="ECO:0000313" key="3">
    <source>
        <dbReference type="Proteomes" id="UP001321760"/>
    </source>
</evidence>
<dbReference type="AlphaFoldDB" id="A0AAV9G3N6"/>
<evidence type="ECO:0000256" key="1">
    <source>
        <dbReference type="SAM" id="SignalP"/>
    </source>
</evidence>
<comment type="caution">
    <text evidence="2">The sequence shown here is derived from an EMBL/GenBank/DDBJ whole genome shotgun (WGS) entry which is preliminary data.</text>
</comment>
<protein>
    <recommendedName>
        <fullName evidence="4">SCP domain-containing protein</fullName>
    </recommendedName>
</protein>
<evidence type="ECO:0008006" key="4">
    <source>
        <dbReference type="Google" id="ProtNLM"/>
    </source>
</evidence>
<keyword evidence="1" id="KW-0732">Signal</keyword>
<feature type="signal peptide" evidence="1">
    <location>
        <begin position="1"/>
        <end position="19"/>
    </location>
</feature>
<dbReference type="EMBL" id="MU866010">
    <property type="protein sequence ID" value="KAK4442650.1"/>
    <property type="molecule type" value="Genomic_DNA"/>
</dbReference>
<keyword evidence="3" id="KW-1185">Reference proteome</keyword>
<name>A0AAV9G3N6_9PEZI</name>
<dbReference type="Proteomes" id="UP001321760">
    <property type="component" value="Unassembled WGS sequence"/>
</dbReference>
<evidence type="ECO:0000313" key="2">
    <source>
        <dbReference type="EMBL" id="KAK4442650.1"/>
    </source>
</evidence>
<organism evidence="2 3">
    <name type="scientific">Podospora aff. communis PSN243</name>
    <dbReference type="NCBI Taxonomy" id="3040156"/>
    <lineage>
        <taxon>Eukaryota</taxon>
        <taxon>Fungi</taxon>
        <taxon>Dikarya</taxon>
        <taxon>Ascomycota</taxon>
        <taxon>Pezizomycotina</taxon>
        <taxon>Sordariomycetes</taxon>
        <taxon>Sordariomycetidae</taxon>
        <taxon>Sordariales</taxon>
        <taxon>Podosporaceae</taxon>
        <taxon>Podospora</taxon>
    </lineage>
</organism>
<gene>
    <name evidence="2" type="ORF">QBC34DRAFT_387083</name>
</gene>
<accession>A0AAV9G3N6</accession>
<proteinExistence type="predicted"/>
<sequence>MFFQRVAFWAVGLTIGTNSAVLGSPLANPNGASPASLRPRITADDIQFTPGPGLPSLESLNLTAVELVEKALLEIERNEPVGPEPSPASRLTRRAATCWAPPAGSFYRSAALACANYLDALGNTPCELFPSHPSQYYSSVFCSITIGGDPYNRATVEGINPVGNFYTQSYCRHVAHAVRLVEWDCRISVLRATNGHEFAYGNGNLQVGTYLK</sequence>